<dbReference type="PANTHER" id="PTHR33710">
    <property type="entry name" value="BNAC02G09200D PROTEIN"/>
    <property type="match status" value="1"/>
</dbReference>
<accession>A0A834TR52</accession>
<feature type="compositionally biased region" description="Basic and acidic residues" evidence="1">
    <location>
        <begin position="134"/>
        <end position="165"/>
    </location>
</feature>
<comment type="caution">
    <text evidence="2">The sequence shown here is derived from an EMBL/GenBank/DDBJ whole genome shotgun (WGS) entry which is preliminary data.</text>
</comment>
<dbReference type="Gene3D" id="3.60.10.10">
    <property type="entry name" value="Endonuclease/exonuclease/phosphatase"/>
    <property type="match status" value="1"/>
</dbReference>
<organism evidence="2 3">
    <name type="scientific">Senna tora</name>
    <dbReference type="NCBI Taxonomy" id="362788"/>
    <lineage>
        <taxon>Eukaryota</taxon>
        <taxon>Viridiplantae</taxon>
        <taxon>Streptophyta</taxon>
        <taxon>Embryophyta</taxon>
        <taxon>Tracheophyta</taxon>
        <taxon>Spermatophyta</taxon>
        <taxon>Magnoliopsida</taxon>
        <taxon>eudicotyledons</taxon>
        <taxon>Gunneridae</taxon>
        <taxon>Pentapetalae</taxon>
        <taxon>rosids</taxon>
        <taxon>fabids</taxon>
        <taxon>Fabales</taxon>
        <taxon>Fabaceae</taxon>
        <taxon>Caesalpinioideae</taxon>
        <taxon>Cassia clade</taxon>
        <taxon>Senna</taxon>
    </lineage>
</organism>
<protein>
    <submittedName>
        <fullName evidence="2">Ribonuclease H</fullName>
    </submittedName>
</protein>
<keyword evidence="3" id="KW-1185">Reference proteome</keyword>
<evidence type="ECO:0000313" key="3">
    <source>
        <dbReference type="Proteomes" id="UP000634136"/>
    </source>
</evidence>
<sequence length="333" mass="38553">MSEVIDRYGAWMSAQKPIRARRPRPNPTKQQHQDDKVQGSRFTILEESDHEEQDNGNINPINKENSESESKVWTKPRKNPIFEDHENKDKSLHRNLDMMVLGSPIKSDNKEAEVTEMQPDDGGGSVAMVISPIKNKEQNSKCSKDDRVESNQNQNRKDKPPDMGKKKPMYSKGKNAGKMRSKGSRREGAAGRNFALSLKEIKRIYKPDMRGGCSPDVNRCNNFKEWINRCNLIDLKPEGPFFTWEGPKRSNQEKLFKRLDRVLCTPEWSSLFSDASTKSLTKTHSDHHPTLLDTDKVEGNAQNRPFRFEICWMQHKEFTDFLSKEWDKDINHH</sequence>
<name>A0A834TR52_9FABA</name>
<gene>
    <name evidence="2" type="ORF">G2W53_017994</name>
</gene>
<evidence type="ECO:0000313" key="2">
    <source>
        <dbReference type="EMBL" id="KAF7826830.1"/>
    </source>
</evidence>
<proteinExistence type="predicted"/>
<dbReference type="InterPro" id="IPR036691">
    <property type="entry name" value="Endo/exonu/phosph_ase_sf"/>
</dbReference>
<dbReference type="EMBL" id="JAAIUW010000006">
    <property type="protein sequence ID" value="KAF7826830.1"/>
    <property type="molecule type" value="Genomic_DNA"/>
</dbReference>
<feature type="compositionally biased region" description="Basic and acidic residues" evidence="1">
    <location>
        <begin position="80"/>
        <end position="96"/>
    </location>
</feature>
<feature type="region of interest" description="Disordered" evidence="1">
    <location>
        <begin position="1"/>
        <end position="189"/>
    </location>
</feature>
<dbReference type="Proteomes" id="UP000634136">
    <property type="component" value="Unassembled WGS sequence"/>
</dbReference>
<dbReference type="PANTHER" id="PTHR33710:SF64">
    <property type="entry name" value="ENDONUCLEASE_EXONUCLEASE_PHOSPHATASE DOMAIN-CONTAINING PROTEIN"/>
    <property type="match status" value="1"/>
</dbReference>
<dbReference type="OrthoDB" id="1433961at2759"/>
<evidence type="ECO:0000256" key="1">
    <source>
        <dbReference type="SAM" id="MobiDB-lite"/>
    </source>
</evidence>
<dbReference type="SUPFAM" id="SSF56219">
    <property type="entry name" value="DNase I-like"/>
    <property type="match status" value="1"/>
</dbReference>
<reference evidence="2" key="1">
    <citation type="submission" date="2020-09" db="EMBL/GenBank/DDBJ databases">
        <title>Genome-Enabled Discovery of Anthraquinone Biosynthesis in Senna tora.</title>
        <authorList>
            <person name="Kang S.-H."/>
            <person name="Pandey R.P."/>
            <person name="Lee C.-M."/>
            <person name="Sim J.-S."/>
            <person name="Jeong J.-T."/>
            <person name="Choi B.-S."/>
            <person name="Jung M."/>
            <person name="Ginzburg D."/>
            <person name="Zhao K."/>
            <person name="Won S.Y."/>
            <person name="Oh T.-J."/>
            <person name="Yu Y."/>
            <person name="Kim N.-H."/>
            <person name="Lee O.R."/>
            <person name="Lee T.-H."/>
            <person name="Bashyal P."/>
            <person name="Kim T.-S."/>
            <person name="Lee W.-H."/>
            <person name="Kawkins C."/>
            <person name="Kim C.-K."/>
            <person name="Kim J.S."/>
            <person name="Ahn B.O."/>
            <person name="Rhee S.Y."/>
            <person name="Sohng J.K."/>
        </authorList>
    </citation>
    <scope>NUCLEOTIDE SEQUENCE</scope>
    <source>
        <tissue evidence="2">Leaf</tissue>
    </source>
</reference>
<dbReference type="AlphaFoldDB" id="A0A834TR52"/>